<dbReference type="SMART" id="SM00382">
    <property type="entry name" value="AAA"/>
    <property type="match status" value="1"/>
</dbReference>
<reference evidence="7 8" key="1">
    <citation type="submission" date="2019-02" db="EMBL/GenBank/DDBJ databases">
        <title>Prokaryotic population dynamics and viral predation in marine succession experiment using metagenomics: the confinement effect.</title>
        <authorList>
            <person name="Haro-Moreno J.M."/>
            <person name="Rodriguez-Valera F."/>
            <person name="Lopez-Perez M."/>
        </authorList>
    </citation>
    <scope>NUCLEOTIDE SEQUENCE [LARGE SCALE GENOMIC DNA]</scope>
    <source>
        <strain evidence="7">MED-G157</strain>
    </source>
</reference>
<evidence type="ECO:0000256" key="1">
    <source>
        <dbReference type="ARBA" id="ARBA00022741"/>
    </source>
</evidence>
<keyword evidence="5" id="KW-0804">Transcription</keyword>
<dbReference type="InterPro" id="IPR009057">
    <property type="entry name" value="Homeodomain-like_sf"/>
</dbReference>
<dbReference type="Proteomes" id="UP000316199">
    <property type="component" value="Unassembled WGS sequence"/>
</dbReference>
<dbReference type="InterPro" id="IPR025943">
    <property type="entry name" value="Sigma_54_int_dom_ATP-bd_2"/>
</dbReference>
<dbReference type="CDD" id="cd00009">
    <property type="entry name" value="AAA"/>
    <property type="match status" value="1"/>
</dbReference>
<keyword evidence="2" id="KW-0067">ATP-binding</keyword>
<dbReference type="Pfam" id="PF00158">
    <property type="entry name" value="Sigma54_activat"/>
    <property type="match status" value="1"/>
</dbReference>
<dbReference type="Pfam" id="PF02954">
    <property type="entry name" value="HTH_8"/>
    <property type="match status" value="1"/>
</dbReference>
<dbReference type="FunFam" id="3.40.50.300:FF:000006">
    <property type="entry name" value="DNA-binding transcriptional regulator NtrC"/>
    <property type="match status" value="1"/>
</dbReference>
<name>A0A520RZG8_9GAMM</name>
<protein>
    <submittedName>
        <fullName evidence="7">Sigma-54-dependent Fis family transcriptional regulator</fullName>
    </submittedName>
</protein>
<dbReference type="PANTHER" id="PTHR32071:SF21">
    <property type="entry name" value="TRANSCRIPTIONAL REGULATORY PROTEIN FLGR"/>
    <property type="match status" value="1"/>
</dbReference>
<accession>A0A520RZG8</accession>
<dbReference type="GO" id="GO:0006355">
    <property type="term" value="P:regulation of DNA-templated transcription"/>
    <property type="evidence" value="ECO:0007669"/>
    <property type="project" value="InterPro"/>
</dbReference>
<evidence type="ECO:0000259" key="6">
    <source>
        <dbReference type="PROSITE" id="PS50045"/>
    </source>
</evidence>
<dbReference type="AlphaFoldDB" id="A0A520RZG8"/>
<dbReference type="InterPro" id="IPR002078">
    <property type="entry name" value="Sigma_54_int"/>
</dbReference>
<keyword evidence="1" id="KW-0547">Nucleotide-binding</keyword>
<dbReference type="PROSITE" id="PS00676">
    <property type="entry name" value="SIGMA54_INTERACT_2"/>
    <property type="match status" value="1"/>
</dbReference>
<keyword evidence="4" id="KW-0238">DNA-binding</keyword>
<dbReference type="SUPFAM" id="SSF52540">
    <property type="entry name" value="P-loop containing nucleoside triphosphate hydrolases"/>
    <property type="match status" value="1"/>
</dbReference>
<dbReference type="Pfam" id="PF25601">
    <property type="entry name" value="AAA_lid_14"/>
    <property type="match status" value="1"/>
</dbReference>
<evidence type="ECO:0000256" key="2">
    <source>
        <dbReference type="ARBA" id="ARBA00022840"/>
    </source>
</evidence>
<comment type="caution">
    <text evidence="7">The sequence shown here is derived from an EMBL/GenBank/DDBJ whole genome shotgun (WGS) entry which is preliminary data.</text>
</comment>
<evidence type="ECO:0000256" key="5">
    <source>
        <dbReference type="ARBA" id="ARBA00023163"/>
    </source>
</evidence>
<proteinExistence type="predicted"/>
<dbReference type="InterPro" id="IPR003593">
    <property type="entry name" value="AAA+_ATPase"/>
</dbReference>
<dbReference type="GO" id="GO:0005524">
    <property type="term" value="F:ATP binding"/>
    <property type="evidence" value="ECO:0007669"/>
    <property type="project" value="UniProtKB-KW"/>
</dbReference>
<dbReference type="Gene3D" id="3.40.50.300">
    <property type="entry name" value="P-loop containing nucleotide triphosphate hydrolases"/>
    <property type="match status" value="1"/>
</dbReference>
<dbReference type="InterPro" id="IPR002197">
    <property type="entry name" value="HTH_Fis"/>
</dbReference>
<evidence type="ECO:0000256" key="4">
    <source>
        <dbReference type="ARBA" id="ARBA00023125"/>
    </source>
</evidence>
<dbReference type="SUPFAM" id="SSF46689">
    <property type="entry name" value="Homeodomain-like"/>
    <property type="match status" value="1"/>
</dbReference>
<keyword evidence="3" id="KW-0805">Transcription regulation</keyword>
<dbReference type="InterPro" id="IPR027417">
    <property type="entry name" value="P-loop_NTPase"/>
</dbReference>
<dbReference type="PROSITE" id="PS00688">
    <property type="entry name" value="SIGMA54_INTERACT_3"/>
    <property type="match status" value="1"/>
</dbReference>
<evidence type="ECO:0000313" key="8">
    <source>
        <dbReference type="Proteomes" id="UP000316199"/>
    </source>
</evidence>
<dbReference type="InterPro" id="IPR058031">
    <property type="entry name" value="AAA_lid_NorR"/>
</dbReference>
<dbReference type="GO" id="GO:0043565">
    <property type="term" value="F:sequence-specific DNA binding"/>
    <property type="evidence" value="ECO:0007669"/>
    <property type="project" value="InterPro"/>
</dbReference>
<evidence type="ECO:0000256" key="3">
    <source>
        <dbReference type="ARBA" id="ARBA00023015"/>
    </source>
</evidence>
<sequence length="476" mass="52442">MFEQQPLEILWDDAIPIDLDLTAVLNRCGLTPVPIALHSLDANSVPETPFILYVSLESFASVDALMVFLKSTAGKSFPVLKIMPNQLDEGVDAIRLGVQEVLCEGQDTIEKWAQVGRKARSVMLKSDSYVFVDEVSQHLLALIERVGSSEVTVLMNGPTGSGKEVLARLTHDFSPRRTGPFVPVNCAALPETLAESLLFGHAKGAFTGAAKTTIGFFEQAEGGTLFLDEIGELPLQIQAKLLRAVQEKEITPVGHSEAKSVNVRIVSATNRDLGRSIKQGTFREDLYFRISTFRINVPGLNERRDDILPLANFFLMKYGDGSREHIFAPDATAKLLGYDWPGNVRELENVVQRAIVLSDDESIQAGHLFFDEVIDVADISNSVMPSNSPGIEREALADAGNNYELPNQSTRSGGRNLQSAMDANEFRVIAETLRNCRTRKEAASALGISERTLRYKMARMKERGVEVPKRRIGRGI</sequence>
<dbReference type="InterPro" id="IPR025944">
    <property type="entry name" value="Sigma_54_int_dom_CS"/>
</dbReference>
<feature type="domain" description="Sigma-54 factor interaction" evidence="6">
    <location>
        <begin position="129"/>
        <end position="356"/>
    </location>
</feature>
<evidence type="ECO:0000313" key="7">
    <source>
        <dbReference type="EMBL" id="RZO75585.1"/>
    </source>
</evidence>
<gene>
    <name evidence="7" type="ORF">EVA68_06610</name>
</gene>
<dbReference type="PROSITE" id="PS50045">
    <property type="entry name" value="SIGMA54_INTERACT_4"/>
    <property type="match status" value="1"/>
</dbReference>
<dbReference type="Gene3D" id="1.10.10.60">
    <property type="entry name" value="Homeodomain-like"/>
    <property type="match status" value="1"/>
</dbReference>
<organism evidence="7 8">
    <name type="scientific">OM182 bacterium</name>
    <dbReference type="NCBI Taxonomy" id="2510334"/>
    <lineage>
        <taxon>Bacteria</taxon>
        <taxon>Pseudomonadati</taxon>
        <taxon>Pseudomonadota</taxon>
        <taxon>Gammaproteobacteria</taxon>
        <taxon>OMG group</taxon>
        <taxon>OM182 clade</taxon>
    </lineage>
</organism>
<dbReference type="EMBL" id="SHAG01000030">
    <property type="protein sequence ID" value="RZO75585.1"/>
    <property type="molecule type" value="Genomic_DNA"/>
</dbReference>
<dbReference type="PANTHER" id="PTHR32071">
    <property type="entry name" value="TRANSCRIPTIONAL REGULATORY PROTEIN"/>
    <property type="match status" value="1"/>
</dbReference>
<dbReference type="Gene3D" id="1.10.8.60">
    <property type="match status" value="1"/>
</dbReference>